<proteinExistence type="predicted"/>
<dbReference type="EMBL" id="CAICTM010002242">
    <property type="protein sequence ID" value="CAB9528508.1"/>
    <property type="molecule type" value="Genomic_DNA"/>
</dbReference>
<sequence>MMKLRQRRGNRFLPVDTDASVEIPASPATVGVVTPDEGPEVSKSTSIKQEFLIALQENIVSRKGRNTPLFAFIRKGNILYEKGWLRRELVDPETASRSTIRPNEHSIILFLFMGLSGTGPDASTDIEEKAANAAPMPSLSQAWGFANKSMRRACNTALKNNSFFDTLVDGIRKDAETKKRCKSGTPARGQIVQSDDVDGFLSPDSIVIGRTFKRRDMKATPTLEAGIDNLALESPETPTAMRFFGFGEQETGANDGIGGEQRRKRLDFGSPFTEQSAVSRFASGGFGSPLVEAIHEEDEDSAVATTENSFHIGTQTDLKSRLEAEIRDHCISRDCEEEIRRALYHLFQSKAVPISRSSTTDENEVLTIRQVRKGSSIKILRIKESRHNTKKDIRGRKLKRKARLVETLFANLDASHNEIVSMIKIIGKNYSLRVLEEEECCLSIQQCAALMQYLPVTARGVERLARFFKTTLPTFGAQLFPTMLRKKLAAFALESFSLRLGFELVSLEIGGEKRNEKCLHVHVGFSYRSKNRRFSKMRISCPLFSSDLKRDKLKAKLQAERFKSKSCELLSENGGK</sequence>
<comment type="caution">
    <text evidence="1">The sequence shown here is derived from an EMBL/GenBank/DDBJ whole genome shotgun (WGS) entry which is preliminary data.</text>
</comment>
<name>A0A9N8HZD7_9STRA</name>
<accession>A0A9N8HZD7</accession>
<organism evidence="1 2">
    <name type="scientific">Seminavis robusta</name>
    <dbReference type="NCBI Taxonomy" id="568900"/>
    <lineage>
        <taxon>Eukaryota</taxon>
        <taxon>Sar</taxon>
        <taxon>Stramenopiles</taxon>
        <taxon>Ochrophyta</taxon>
        <taxon>Bacillariophyta</taxon>
        <taxon>Bacillariophyceae</taxon>
        <taxon>Bacillariophycidae</taxon>
        <taxon>Naviculales</taxon>
        <taxon>Naviculaceae</taxon>
        <taxon>Seminavis</taxon>
    </lineage>
</organism>
<gene>
    <name evidence="1" type="ORF">SEMRO_2244_G320500.1</name>
</gene>
<reference evidence="1" key="1">
    <citation type="submission" date="2020-06" db="EMBL/GenBank/DDBJ databases">
        <authorList>
            <consortium name="Plant Systems Biology data submission"/>
        </authorList>
    </citation>
    <scope>NUCLEOTIDE SEQUENCE</scope>
    <source>
        <strain evidence="1">D6</strain>
    </source>
</reference>
<dbReference type="AlphaFoldDB" id="A0A9N8HZD7"/>
<evidence type="ECO:0000313" key="1">
    <source>
        <dbReference type="EMBL" id="CAB9528508.1"/>
    </source>
</evidence>
<dbReference type="Proteomes" id="UP001153069">
    <property type="component" value="Unassembled WGS sequence"/>
</dbReference>
<keyword evidence="2" id="KW-1185">Reference proteome</keyword>
<evidence type="ECO:0000313" key="2">
    <source>
        <dbReference type="Proteomes" id="UP001153069"/>
    </source>
</evidence>
<protein>
    <submittedName>
        <fullName evidence="1">Uncharacterized protein</fullName>
    </submittedName>
</protein>